<protein>
    <submittedName>
        <fullName evidence="1">Uncharacterized protein</fullName>
    </submittedName>
</protein>
<name>A0A0A8YCJ6_ARUDO</name>
<sequence>MLEFLDLQ</sequence>
<accession>A0A0A8YCJ6</accession>
<organism evidence="1">
    <name type="scientific">Arundo donax</name>
    <name type="common">Giant reed</name>
    <name type="synonym">Donax arundinaceus</name>
    <dbReference type="NCBI Taxonomy" id="35708"/>
    <lineage>
        <taxon>Eukaryota</taxon>
        <taxon>Viridiplantae</taxon>
        <taxon>Streptophyta</taxon>
        <taxon>Embryophyta</taxon>
        <taxon>Tracheophyta</taxon>
        <taxon>Spermatophyta</taxon>
        <taxon>Magnoliopsida</taxon>
        <taxon>Liliopsida</taxon>
        <taxon>Poales</taxon>
        <taxon>Poaceae</taxon>
        <taxon>PACMAD clade</taxon>
        <taxon>Arundinoideae</taxon>
        <taxon>Arundineae</taxon>
        <taxon>Arundo</taxon>
    </lineage>
</organism>
<proteinExistence type="predicted"/>
<evidence type="ECO:0000313" key="1">
    <source>
        <dbReference type="EMBL" id="JAD23731.1"/>
    </source>
</evidence>
<dbReference type="EMBL" id="GBRH01274164">
    <property type="protein sequence ID" value="JAD23731.1"/>
    <property type="molecule type" value="Transcribed_RNA"/>
</dbReference>
<reference evidence="1" key="1">
    <citation type="submission" date="2014-09" db="EMBL/GenBank/DDBJ databases">
        <authorList>
            <person name="Magalhaes I.L.F."/>
            <person name="Oliveira U."/>
            <person name="Santos F.R."/>
            <person name="Vidigal T.H.D.A."/>
            <person name="Brescovit A.D."/>
            <person name="Santos A.J."/>
        </authorList>
    </citation>
    <scope>NUCLEOTIDE SEQUENCE</scope>
    <source>
        <tissue evidence="1">Shoot tissue taken approximately 20 cm above the soil surface</tissue>
    </source>
</reference>
<reference evidence="1" key="2">
    <citation type="journal article" date="2015" name="Data Brief">
        <title>Shoot transcriptome of the giant reed, Arundo donax.</title>
        <authorList>
            <person name="Barrero R.A."/>
            <person name="Guerrero F.D."/>
            <person name="Moolhuijzen P."/>
            <person name="Goolsby J.A."/>
            <person name="Tidwell J."/>
            <person name="Bellgard S.E."/>
            <person name="Bellgard M.I."/>
        </authorList>
    </citation>
    <scope>NUCLEOTIDE SEQUENCE</scope>
    <source>
        <tissue evidence="1">Shoot tissue taken approximately 20 cm above the soil surface</tissue>
    </source>
</reference>